<comment type="caution">
    <text evidence="2">The sequence shown here is derived from an EMBL/GenBank/DDBJ whole genome shotgun (WGS) entry which is preliminary data.</text>
</comment>
<evidence type="ECO:0000256" key="1">
    <source>
        <dbReference type="SAM" id="Phobius"/>
    </source>
</evidence>
<feature type="transmembrane region" description="Helical" evidence="1">
    <location>
        <begin position="142"/>
        <end position="160"/>
    </location>
</feature>
<dbReference type="AlphaFoldDB" id="A0A4U5NJ54"/>
<evidence type="ECO:0000313" key="3">
    <source>
        <dbReference type="Proteomes" id="UP000298663"/>
    </source>
</evidence>
<evidence type="ECO:0008006" key="4">
    <source>
        <dbReference type="Google" id="ProtNLM"/>
    </source>
</evidence>
<dbReference type="OrthoDB" id="10439710at2759"/>
<keyword evidence="1" id="KW-0812">Transmembrane</keyword>
<feature type="transmembrane region" description="Helical" evidence="1">
    <location>
        <begin position="24"/>
        <end position="42"/>
    </location>
</feature>
<keyword evidence="1" id="KW-1133">Transmembrane helix</keyword>
<keyword evidence="3" id="KW-1185">Reference proteome</keyword>
<reference evidence="2 3" key="1">
    <citation type="journal article" date="2015" name="Genome Biol.">
        <title>Comparative genomics of Steinernema reveals deeply conserved gene regulatory networks.</title>
        <authorList>
            <person name="Dillman A.R."/>
            <person name="Macchietto M."/>
            <person name="Porter C.F."/>
            <person name="Rogers A."/>
            <person name="Williams B."/>
            <person name="Antoshechkin I."/>
            <person name="Lee M.M."/>
            <person name="Goodwin Z."/>
            <person name="Lu X."/>
            <person name="Lewis E.E."/>
            <person name="Goodrich-Blair H."/>
            <person name="Stock S.P."/>
            <person name="Adams B.J."/>
            <person name="Sternberg P.W."/>
            <person name="Mortazavi A."/>
        </authorList>
    </citation>
    <scope>NUCLEOTIDE SEQUENCE [LARGE SCALE GENOMIC DNA]</scope>
    <source>
        <strain evidence="2 3">ALL</strain>
    </source>
</reference>
<gene>
    <name evidence="2" type="ORF">L596_016526</name>
</gene>
<protein>
    <recommendedName>
        <fullName evidence="4">G-protein coupled receptors family 1 profile domain-containing protein</fullName>
    </recommendedName>
</protein>
<organism evidence="2 3">
    <name type="scientific">Steinernema carpocapsae</name>
    <name type="common">Entomopathogenic nematode</name>
    <dbReference type="NCBI Taxonomy" id="34508"/>
    <lineage>
        <taxon>Eukaryota</taxon>
        <taxon>Metazoa</taxon>
        <taxon>Ecdysozoa</taxon>
        <taxon>Nematoda</taxon>
        <taxon>Chromadorea</taxon>
        <taxon>Rhabditida</taxon>
        <taxon>Tylenchina</taxon>
        <taxon>Panagrolaimomorpha</taxon>
        <taxon>Strongyloidoidea</taxon>
        <taxon>Steinernematidae</taxon>
        <taxon>Steinernema</taxon>
    </lineage>
</organism>
<dbReference type="Proteomes" id="UP000298663">
    <property type="component" value="Unassembled WGS sequence"/>
</dbReference>
<name>A0A4U5NJ54_STECR</name>
<proteinExistence type="predicted"/>
<keyword evidence="1" id="KW-0472">Membrane</keyword>
<accession>A0A4U5NJ54</accession>
<dbReference type="EMBL" id="AZBU02000004">
    <property type="protein sequence ID" value="TKR82852.1"/>
    <property type="molecule type" value="Genomic_DNA"/>
</dbReference>
<feature type="transmembrane region" description="Helical" evidence="1">
    <location>
        <begin position="96"/>
        <end position="121"/>
    </location>
</feature>
<sequence length="229" mass="26238">MNSTGESDCKCQEGVFSHEPVNQIIVAFVDYVLIGVIIWASLKVEKNDLCRVYTLWLCLCHVPFDLAMLIISPLQMKGIVDNTGRLYNNDLNLVPLIGKFFQDVASQVYRILALLMVAMTYTSYKHPFLHYKFFRQSRRSKVFLFGFVFILIQVTLGNTMTLVDSTENQKNITWNIAREILFYTIQVLGNGPIVLMMVLYIASIKAILQYTRKRLEANLQGNSADNFSQ</sequence>
<feature type="transmembrane region" description="Helical" evidence="1">
    <location>
        <begin position="54"/>
        <end position="76"/>
    </location>
</feature>
<feature type="transmembrane region" description="Helical" evidence="1">
    <location>
        <begin position="180"/>
        <end position="204"/>
    </location>
</feature>
<evidence type="ECO:0000313" key="2">
    <source>
        <dbReference type="EMBL" id="TKR82852.1"/>
    </source>
</evidence>
<reference evidence="2 3" key="2">
    <citation type="journal article" date="2019" name="G3 (Bethesda)">
        <title>Hybrid Assembly of the Genome of the Entomopathogenic Nematode Steinernema carpocapsae Identifies the X-Chromosome.</title>
        <authorList>
            <person name="Serra L."/>
            <person name="Macchietto M."/>
            <person name="Macias-Munoz A."/>
            <person name="McGill C.J."/>
            <person name="Rodriguez I.M."/>
            <person name="Rodriguez B."/>
            <person name="Murad R."/>
            <person name="Mortazavi A."/>
        </authorList>
    </citation>
    <scope>NUCLEOTIDE SEQUENCE [LARGE SCALE GENOMIC DNA]</scope>
    <source>
        <strain evidence="2 3">ALL</strain>
    </source>
</reference>